<gene>
    <name evidence="2" type="ORF">CFAM422_011329</name>
</gene>
<feature type="compositionally biased region" description="Basic and acidic residues" evidence="1">
    <location>
        <begin position="14"/>
        <end position="27"/>
    </location>
</feature>
<reference evidence="2 3" key="1">
    <citation type="submission" date="2018-06" db="EMBL/GenBank/DDBJ databases">
        <title>Genome analysis of cellulolytic fungus Trichoderma lentiforme CFAM-422.</title>
        <authorList>
            <person name="Steindorff A.S."/>
            <person name="Formighieri E.F."/>
            <person name="Midorikawa G.E.O."/>
            <person name="Tamietti M.S."/>
            <person name="Ramos E.Z."/>
            <person name="Silva A.S."/>
            <person name="Bon E.P.S."/>
            <person name="Mendes T.D."/>
            <person name="Damaso M.C.T."/>
            <person name="Favaro L.C.L."/>
        </authorList>
    </citation>
    <scope>NUCLEOTIDE SEQUENCE [LARGE SCALE GENOMIC DNA]</scope>
    <source>
        <strain evidence="2 3">CFAM-422</strain>
    </source>
</reference>
<comment type="caution">
    <text evidence="2">The sequence shown here is derived from an EMBL/GenBank/DDBJ whole genome shotgun (WGS) entry which is preliminary data.</text>
</comment>
<keyword evidence="3" id="KW-1185">Reference proteome</keyword>
<accession>A0A9P4X6N0</accession>
<protein>
    <submittedName>
        <fullName evidence="2">Uncharacterized protein</fullName>
    </submittedName>
</protein>
<name>A0A9P4X6N0_9HYPO</name>
<proteinExistence type="predicted"/>
<feature type="region of interest" description="Disordered" evidence="1">
    <location>
        <begin position="98"/>
        <end position="128"/>
    </location>
</feature>
<sequence length="128" mass="14917">MSADEKQLPPLPVRTKEGQTHGKDNVLHNRNKRIPHNLNDHILKLMEENEGLYGDLRQRDDMILYLTRQIEALRSSIKQQQESFTRVFQHIRSAFEQYRDTMPVDDEEGDSQDSQKGGGFSDSDNDYI</sequence>
<organism evidence="2 3">
    <name type="scientific">Trichoderma lentiforme</name>
    <dbReference type="NCBI Taxonomy" id="1567552"/>
    <lineage>
        <taxon>Eukaryota</taxon>
        <taxon>Fungi</taxon>
        <taxon>Dikarya</taxon>
        <taxon>Ascomycota</taxon>
        <taxon>Pezizomycotina</taxon>
        <taxon>Sordariomycetes</taxon>
        <taxon>Hypocreomycetidae</taxon>
        <taxon>Hypocreales</taxon>
        <taxon>Hypocreaceae</taxon>
        <taxon>Trichoderma</taxon>
    </lineage>
</organism>
<dbReference type="Proteomes" id="UP000801864">
    <property type="component" value="Unassembled WGS sequence"/>
</dbReference>
<evidence type="ECO:0000313" key="2">
    <source>
        <dbReference type="EMBL" id="KAF3060441.1"/>
    </source>
</evidence>
<dbReference type="AlphaFoldDB" id="A0A9P4X6N0"/>
<feature type="region of interest" description="Disordered" evidence="1">
    <location>
        <begin position="1"/>
        <end position="33"/>
    </location>
</feature>
<evidence type="ECO:0000313" key="3">
    <source>
        <dbReference type="Proteomes" id="UP000801864"/>
    </source>
</evidence>
<evidence type="ECO:0000256" key="1">
    <source>
        <dbReference type="SAM" id="MobiDB-lite"/>
    </source>
</evidence>
<dbReference type="EMBL" id="QLNT01000023">
    <property type="protein sequence ID" value="KAF3060441.1"/>
    <property type="molecule type" value="Genomic_DNA"/>
</dbReference>